<dbReference type="EMBL" id="MG839017">
    <property type="protein sequence ID" value="AUX82727.1"/>
    <property type="molecule type" value="Genomic_DNA"/>
</dbReference>
<name>A0A2L0HLY3_9CAUD</name>
<gene>
    <name evidence="1" type="primary">15</name>
    <name evidence="1" type="ORF">PBI_BAINES_15</name>
</gene>
<protein>
    <submittedName>
        <fullName evidence="1">Tail assembly chaperone</fullName>
    </submittedName>
</protein>
<organism evidence="1 2">
    <name type="scientific">Microbacterium phage Baines</name>
    <dbReference type="NCBI Taxonomy" id="2079579"/>
    <lineage>
        <taxon>Viruses</taxon>
        <taxon>Duplodnaviria</taxon>
        <taxon>Heunggongvirae</taxon>
        <taxon>Uroviricota</taxon>
        <taxon>Caudoviricetes</taxon>
        <taxon>Ilzatvirus</taxon>
        <taxon>Ilzatvirus ilzat</taxon>
    </lineage>
</organism>
<accession>A0A2L0HLY3</accession>
<proteinExistence type="predicted"/>
<evidence type="ECO:0000313" key="1">
    <source>
        <dbReference type="EMBL" id="AUX82727.1"/>
    </source>
</evidence>
<evidence type="ECO:0000313" key="2">
    <source>
        <dbReference type="Proteomes" id="UP000241910"/>
    </source>
</evidence>
<sequence length="189" mass="21159">MSFSSYEELMQAVEERRQDVLTLEVDLGAKYSPEYEAAKQELLQAKAMSTIAGGFLSDNIQNLEDKVEALKPPQRLIWVQYSKLELAEWSMLMKQSNLTPLEQYEKVLPKVFLGLYGQDPVKPDDWDETHDDEWVKPEPLVTTGASVSSKGGPQAIVGGAQLHQLVNAFMSWQNSSGDVTIRPTKSGRV</sequence>
<reference evidence="1 2" key="1">
    <citation type="submission" date="2018-01" db="EMBL/GenBank/DDBJ databases">
        <authorList>
            <person name="Aull H.G."/>
            <person name="Jonas A.L."/>
            <person name="Garlena R.A."/>
            <person name="Russell D.A."/>
            <person name="Pope W.H."/>
            <person name="Jacobs-Sera D."/>
            <person name="Hatfull G.F."/>
        </authorList>
    </citation>
    <scope>NUCLEOTIDE SEQUENCE [LARGE SCALE GENOMIC DNA]</scope>
</reference>
<dbReference type="Proteomes" id="UP000241910">
    <property type="component" value="Segment"/>
</dbReference>